<dbReference type="InterPro" id="IPR011429">
    <property type="entry name" value="Cyt_c_Planctomycete-type"/>
</dbReference>
<feature type="domain" description="DUF1592" evidence="4">
    <location>
        <begin position="1070"/>
        <end position="1197"/>
    </location>
</feature>
<sequence length="1413" mass="157811">MKERQRFLGECFAMPFYGKSIGLRSLKHYNRSVPRTTNSRLRSSLLSNRMRPMLSARGTHFSLLLLTVSLVQGSLFSSLVVAEKTPSFDRLGNQFQHDIAPLLKTYCNDCHSTADKQGELDLEQFTDLAAIRHDPAAWQKVQQMVRHGEMPPEDSDPLSADQTKTLLAWVDQYLVVEAKANAGDPGPVVLRRLNNDEYTYTIRDLTGAHLDPAKEFPVDGAAGEGFTNTGNALVMSPSLVRKYLDAGKQIADHAVLLPDGFRFSAGETRRDFTDEILAEIRGIYFNHIRDVGNAHALDRWNVSDPKKVMAEEGRIDLEPYFAALIRHRDQLKADVTQASSLAAQEHLNAKYFTLLANMLVDAKPRSALLEDLRQRWQSAEENKAADLAKTVRAWQDTLWKFNSVGHFGSIRPWQEAINPIVPRQEFRVNLDSPEALTLSLSAIPVTFREATSDVIWRRPRLVRPGLPPILLRDLKPTVAAMREARHDIANRTADYLAVAYKIAHSEQPVELPQLASADSLDPKLLSQWLDLLEISYRGDTTITSHLPQRLTSVAGKTGINGWGAPGLDALSIAGNGTDQTVYIPGELKAHAVTVHPRPEHWIATGWQSSFEGEVSIKAHVRDAHNACGNGVSWWLEHRHGSRVSVLASGDVDSGAEAVIAPVEKLTLARGDVIALKIGPRASSHVCDLTEIDLTIHELGNEGKKWQLTADCADTMGEANPHADHYGNPEAWHFYYGRMDQQAEPSRLPPDSLLAKWKAAESAEEANLIAQQIQQRIAKVAGDTPLEEADYLYADLLAWNGPLVGGITAQADPSGSEDLVATIPATIPISLPDEIFTGAEFVVTLEVPLGGMPVQGSVGRTPLVNKHLLAGSPIVAAADQLAAPQITGPLDDFRHYFPAIVCYPQIVPVDEVVTLVLFHREDDELSRLLLSEEEHARLDRLWDELHYISRDALDITVALEQLLEFATQDGDPTQFEPLREPITNQASAFKQRLIDTQPAHVDALVRFAEKAYRRPLTPRDEQTIRELYAELRTQKQPHEEAFKLSLARILASPAFLYRSETPGAGKMATQIDNWELATRLSYFLWSTTPDVTLRELAATGQLQDDTVLKEQTERILSDERIRRLAIQFACQWLHVRDFDEFDEKSEQHYPQFAELRGPMYEESVLFFQDLFQNNGSIIDILTADHTFLNEQLAKQYGIPNVEGQEWRKVEGVRQFGRGGILTQATVLAKNSGASRTSPILRGNWISETLLGERLPRPPLNVPVLPETAPEGLTERQLIEKHSSVAECAKCHKRIDPYGFALESYDTIGAFRQKDQSGLLIDSTTTLMDGTPIDGLADIRDYIAVQRRETFVKQFCKKLLGYALGRSVRLSDQPLLDQIYAELKANEFRVQIAIERIVLSPQFREIRGNEFSGIE</sequence>
<dbReference type="Pfam" id="PF07637">
    <property type="entry name" value="PSD5"/>
    <property type="match status" value="1"/>
</dbReference>
<evidence type="ECO:0000259" key="1">
    <source>
        <dbReference type="Pfam" id="PF07624"/>
    </source>
</evidence>
<evidence type="ECO:0000259" key="5">
    <source>
        <dbReference type="Pfam" id="PF07635"/>
    </source>
</evidence>
<dbReference type="Proteomes" id="UP000238322">
    <property type="component" value="Unassembled WGS sequence"/>
</dbReference>
<feature type="domain" description="DUF1585" evidence="1">
    <location>
        <begin position="1327"/>
        <end position="1401"/>
    </location>
</feature>
<evidence type="ECO:0000259" key="3">
    <source>
        <dbReference type="Pfam" id="PF07627"/>
    </source>
</evidence>
<evidence type="ECO:0000313" key="7">
    <source>
        <dbReference type="EMBL" id="PQO37637.1"/>
    </source>
</evidence>
<feature type="domain" description="DUF1595" evidence="6">
    <location>
        <begin position="1002"/>
        <end position="1059"/>
    </location>
</feature>
<evidence type="ECO:0000313" key="8">
    <source>
        <dbReference type="Proteomes" id="UP000238322"/>
    </source>
</evidence>
<dbReference type="InterPro" id="IPR013036">
    <property type="entry name" value="DUF1587"/>
</dbReference>
<evidence type="ECO:0008006" key="9">
    <source>
        <dbReference type="Google" id="ProtNLM"/>
    </source>
</evidence>
<dbReference type="Pfam" id="PF07626">
    <property type="entry name" value="PSD3"/>
    <property type="match status" value="1"/>
</dbReference>
<accession>A0A2S8FZL5</accession>
<dbReference type="Pfam" id="PF07627">
    <property type="entry name" value="PSCyt3"/>
    <property type="match status" value="1"/>
</dbReference>
<evidence type="ECO:0000259" key="6">
    <source>
        <dbReference type="Pfam" id="PF07637"/>
    </source>
</evidence>
<dbReference type="InterPro" id="IPR013043">
    <property type="entry name" value="DUF1595"/>
</dbReference>
<dbReference type="Pfam" id="PF07624">
    <property type="entry name" value="PSD2"/>
    <property type="match status" value="1"/>
</dbReference>
<dbReference type="InterPro" id="IPR013042">
    <property type="entry name" value="DUF1592"/>
</dbReference>
<evidence type="ECO:0000259" key="2">
    <source>
        <dbReference type="Pfam" id="PF07626"/>
    </source>
</evidence>
<name>A0A2S8FZL5_9BACT</name>
<organism evidence="7 8">
    <name type="scientific">Blastopirellula marina</name>
    <dbReference type="NCBI Taxonomy" id="124"/>
    <lineage>
        <taxon>Bacteria</taxon>
        <taxon>Pseudomonadati</taxon>
        <taxon>Planctomycetota</taxon>
        <taxon>Planctomycetia</taxon>
        <taxon>Pirellulales</taxon>
        <taxon>Pirellulaceae</taxon>
        <taxon>Blastopirellula</taxon>
    </lineage>
</organism>
<dbReference type="Pfam" id="PF07635">
    <property type="entry name" value="PSCyt1"/>
    <property type="match status" value="1"/>
</dbReference>
<feature type="domain" description="DUF1588" evidence="3">
    <location>
        <begin position="1216"/>
        <end position="1313"/>
    </location>
</feature>
<gene>
    <name evidence="7" type="ORF">C5Y83_06745</name>
</gene>
<protein>
    <recommendedName>
        <fullName evidence="9">Haem-binding domain-containing protein</fullName>
    </recommendedName>
</protein>
<feature type="domain" description="Cytochrome C Planctomycete-type" evidence="5">
    <location>
        <begin position="107"/>
        <end position="154"/>
    </location>
</feature>
<dbReference type="InterPro" id="IPR011478">
    <property type="entry name" value="DUF1585"/>
</dbReference>
<proteinExistence type="predicted"/>
<feature type="domain" description="DUF1587" evidence="2">
    <location>
        <begin position="191"/>
        <end position="255"/>
    </location>
</feature>
<dbReference type="EMBL" id="PUHY01000005">
    <property type="protein sequence ID" value="PQO37637.1"/>
    <property type="molecule type" value="Genomic_DNA"/>
</dbReference>
<dbReference type="InterPro" id="IPR013039">
    <property type="entry name" value="DUF1588"/>
</dbReference>
<dbReference type="Pfam" id="PF07631">
    <property type="entry name" value="PSD4"/>
    <property type="match status" value="1"/>
</dbReference>
<evidence type="ECO:0000259" key="4">
    <source>
        <dbReference type="Pfam" id="PF07631"/>
    </source>
</evidence>
<reference evidence="7 8" key="1">
    <citation type="submission" date="2018-02" db="EMBL/GenBank/DDBJ databases">
        <title>Comparative genomes isolates from brazilian mangrove.</title>
        <authorList>
            <person name="Araujo J.E."/>
            <person name="Taketani R.G."/>
            <person name="Silva M.C.P."/>
            <person name="Loureco M.V."/>
            <person name="Andreote F.D."/>
        </authorList>
    </citation>
    <scope>NUCLEOTIDE SEQUENCE [LARGE SCALE GENOMIC DNA]</scope>
    <source>
        <strain evidence="7 8">Hex-1 MGV</strain>
    </source>
</reference>
<comment type="caution">
    <text evidence="7">The sequence shown here is derived from an EMBL/GenBank/DDBJ whole genome shotgun (WGS) entry which is preliminary data.</text>
</comment>